<comment type="caution">
    <text evidence="6">The sequence shown here is derived from an EMBL/GenBank/DDBJ whole genome shotgun (WGS) entry which is preliminary data.</text>
</comment>
<dbReference type="FunFam" id="3.30.70.270:FF:000001">
    <property type="entry name" value="Diguanylate cyclase domain protein"/>
    <property type="match status" value="1"/>
</dbReference>
<comment type="caution">
    <text evidence="3">Lacks conserved residue(s) required for the propagation of feature annotation.</text>
</comment>
<dbReference type="SUPFAM" id="SSF55073">
    <property type="entry name" value="Nucleotide cyclase"/>
    <property type="match status" value="1"/>
</dbReference>
<feature type="domain" description="Response regulatory" evidence="4">
    <location>
        <begin position="4"/>
        <end position="126"/>
    </location>
</feature>
<dbReference type="InterPro" id="IPR043128">
    <property type="entry name" value="Rev_trsase/Diguanyl_cyclase"/>
</dbReference>
<dbReference type="PROSITE" id="PS50110">
    <property type="entry name" value="RESPONSE_REGULATORY"/>
    <property type="match status" value="1"/>
</dbReference>
<accession>A0A497X5I2</accession>
<proteinExistence type="predicted"/>
<evidence type="ECO:0000313" key="6">
    <source>
        <dbReference type="EMBL" id="RLJ60546.1"/>
    </source>
</evidence>
<evidence type="ECO:0000256" key="2">
    <source>
        <dbReference type="ARBA" id="ARBA00034247"/>
    </source>
</evidence>
<keyword evidence="7" id="KW-1185">Reference proteome</keyword>
<dbReference type="Proteomes" id="UP000269157">
    <property type="component" value="Unassembled WGS sequence"/>
</dbReference>
<reference evidence="6 7" key="1">
    <citation type="submission" date="2018-10" db="EMBL/GenBank/DDBJ databases">
        <title>Genomic Encyclopedia of Archaeal and Bacterial Type Strains, Phase II (KMG-II): from individual species to whole genera.</title>
        <authorList>
            <person name="Goeker M."/>
        </authorList>
    </citation>
    <scope>NUCLEOTIDE SEQUENCE [LARGE SCALE GENOMIC DNA]</scope>
    <source>
        <strain evidence="6 7">DSM 29466</strain>
    </source>
</reference>
<dbReference type="InterPro" id="IPR050469">
    <property type="entry name" value="Diguanylate_Cyclase"/>
</dbReference>
<dbReference type="PANTHER" id="PTHR45138:SF9">
    <property type="entry name" value="DIGUANYLATE CYCLASE DGCM-RELATED"/>
    <property type="match status" value="1"/>
</dbReference>
<dbReference type="PROSITE" id="PS50887">
    <property type="entry name" value="GGDEF"/>
    <property type="match status" value="1"/>
</dbReference>
<organism evidence="6 7">
    <name type="scientific">Litoreibacter meonggei</name>
    <dbReference type="NCBI Taxonomy" id="1049199"/>
    <lineage>
        <taxon>Bacteria</taxon>
        <taxon>Pseudomonadati</taxon>
        <taxon>Pseudomonadota</taxon>
        <taxon>Alphaproteobacteria</taxon>
        <taxon>Rhodobacterales</taxon>
        <taxon>Roseobacteraceae</taxon>
        <taxon>Litoreibacter</taxon>
    </lineage>
</organism>
<dbReference type="Gene3D" id="3.40.50.2300">
    <property type="match status" value="1"/>
</dbReference>
<dbReference type="SMART" id="SM00267">
    <property type="entry name" value="GGDEF"/>
    <property type="match status" value="1"/>
</dbReference>
<dbReference type="InterPro" id="IPR029787">
    <property type="entry name" value="Nucleotide_cyclase"/>
</dbReference>
<evidence type="ECO:0000313" key="7">
    <source>
        <dbReference type="Proteomes" id="UP000269157"/>
    </source>
</evidence>
<comment type="catalytic activity">
    <reaction evidence="2">
        <text>2 GTP = 3',3'-c-di-GMP + 2 diphosphate</text>
        <dbReference type="Rhea" id="RHEA:24898"/>
        <dbReference type="ChEBI" id="CHEBI:33019"/>
        <dbReference type="ChEBI" id="CHEBI:37565"/>
        <dbReference type="ChEBI" id="CHEBI:58805"/>
        <dbReference type="EC" id="2.7.7.65"/>
    </reaction>
</comment>
<protein>
    <recommendedName>
        <fullName evidence="1">diguanylate cyclase</fullName>
        <ecNumber evidence="1">2.7.7.65</ecNumber>
    </recommendedName>
</protein>
<dbReference type="Pfam" id="PF00990">
    <property type="entry name" value="GGDEF"/>
    <property type="match status" value="1"/>
</dbReference>
<feature type="domain" description="GGDEF" evidence="5">
    <location>
        <begin position="334"/>
        <end position="468"/>
    </location>
</feature>
<dbReference type="SMART" id="SM00448">
    <property type="entry name" value="REC"/>
    <property type="match status" value="1"/>
</dbReference>
<dbReference type="RefSeq" id="WP_170157853.1">
    <property type="nucleotide sequence ID" value="NZ_RCCE01000001.1"/>
</dbReference>
<dbReference type="GO" id="GO:1902201">
    <property type="term" value="P:negative regulation of bacterial-type flagellum-dependent cell motility"/>
    <property type="evidence" value="ECO:0007669"/>
    <property type="project" value="TreeGrafter"/>
</dbReference>
<dbReference type="GO" id="GO:0043709">
    <property type="term" value="P:cell adhesion involved in single-species biofilm formation"/>
    <property type="evidence" value="ECO:0007669"/>
    <property type="project" value="TreeGrafter"/>
</dbReference>
<dbReference type="InterPro" id="IPR001789">
    <property type="entry name" value="Sig_transdc_resp-reg_receiver"/>
</dbReference>
<evidence type="ECO:0000256" key="3">
    <source>
        <dbReference type="PROSITE-ProRule" id="PRU00169"/>
    </source>
</evidence>
<dbReference type="Gene3D" id="3.30.70.270">
    <property type="match status" value="1"/>
</dbReference>
<dbReference type="GO" id="GO:0000160">
    <property type="term" value="P:phosphorelay signal transduction system"/>
    <property type="evidence" value="ECO:0007669"/>
    <property type="project" value="InterPro"/>
</dbReference>
<evidence type="ECO:0000259" key="5">
    <source>
        <dbReference type="PROSITE" id="PS50887"/>
    </source>
</evidence>
<dbReference type="AlphaFoldDB" id="A0A497X5I2"/>
<dbReference type="PANTHER" id="PTHR45138">
    <property type="entry name" value="REGULATORY COMPONENTS OF SENSORY TRANSDUCTION SYSTEM"/>
    <property type="match status" value="1"/>
</dbReference>
<dbReference type="SUPFAM" id="SSF52172">
    <property type="entry name" value="CheY-like"/>
    <property type="match status" value="2"/>
</dbReference>
<dbReference type="CDD" id="cd01949">
    <property type="entry name" value="GGDEF"/>
    <property type="match status" value="1"/>
</dbReference>
<dbReference type="InterPro" id="IPR000160">
    <property type="entry name" value="GGDEF_dom"/>
</dbReference>
<dbReference type="InterPro" id="IPR011006">
    <property type="entry name" value="CheY-like_superfamily"/>
</dbReference>
<dbReference type="GO" id="GO:0005886">
    <property type="term" value="C:plasma membrane"/>
    <property type="evidence" value="ECO:0007669"/>
    <property type="project" value="TreeGrafter"/>
</dbReference>
<evidence type="ECO:0000259" key="4">
    <source>
        <dbReference type="PROSITE" id="PS50110"/>
    </source>
</evidence>
<dbReference type="EC" id="2.7.7.65" evidence="1"/>
<sequence>MAGRILIVDPVPTNRMVLKVKLSLAHYDVSLADGVQQARAMANARVFDVVLASSVLVDRSADCVLKWMRTARTTKGMATTFIVMRDQPNSTAACKLLRKCLLAGADDVLNRPFAEDVLLARIQNLMRDNAANQELHSPAIQHGLSIDELKAPPPPANVAIALVGTGTPSQPVTEFITNFHKPARGKPGALNVEHVPLSLLTQPDAAPNEPNVVLLVAETGAAERALSIMSQMRSHARTKDVRVIVIQKNPGTSQLARAFELGAHDAVPLDIPPLDLVARINSQAQIHRSICKRKRVVRDSLLQAITDPLTGLYNRRYAASRLIEMQRDCLATGKNFAILAFDVDHFKGVNDRYGHAMGDAVLTTLAQTLRKNLRDGDLICRTGGEEFLVALPHTNEARARTTANRLRRAVGALDIAVKNSPTPLRVTVSVGLSIQNGHVPIQEMMEQADRALYRAKACGRNLVAIAAAA</sequence>
<gene>
    <name evidence="6" type="ORF">BCF46_0749</name>
</gene>
<name>A0A497X5I2_9RHOB</name>
<dbReference type="GO" id="GO:0052621">
    <property type="term" value="F:diguanylate cyclase activity"/>
    <property type="evidence" value="ECO:0007669"/>
    <property type="project" value="UniProtKB-EC"/>
</dbReference>
<dbReference type="EMBL" id="RCCE01000001">
    <property type="protein sequence ID" value="RLJ60546.1"/>
    <property type="molecule type" value="Genomic_DNA"/>
</dbReference>
<evidence type="ECO:0000256" key="1">
    <source>
        <dbReference type="ARBA" id="ARBA00012528"/>
    </source>
</evidence>
<dbReference type="NCBIfam" id="TIGR00254">
    <property type="entry name" value="GGDEF"/>
    <property type="match status" value="1"/>
</dbReference>